<dbReference type="AlphaFoldDB" id="K8NTK1"/>
<dbReference type="EMBL" id="AGWY01000018">
    <property type="protein sequence ID" value="EKS31789.1"/>
    <property type="molecule type" value="Genomic_DNA"/>
</dbReference>
<evidence type="ECO:0000313" key="2">
    <source>
        <dbReference type="Proteomes" id="UP000001095"/>
    </source>
</evidence>
<dbReference type="PATRIC" id="fig|883079.3.peg.4094"/>
<dbReference type="Proteomes" id="UP000001095">
    <property type="component" value="Unassembled WGS sequence"/>
</dbReference>
<reference evidence="1 2" key="1">
    <citation type="submission" date="2012-04" db="EMBL/GenBank/DDBJ databases">
        <title>The Genome Sequence of Afipia clevelandensis ATCC 49720.</title>
        <authorList>
            <consortium name="The Broad Institute Genome Sequencing Platform"/>
            <person name="Earl A."/>
            <person name="Ward D."/>
            <person name="Feldgarden M."/>
            <person name="Gevers D."/>
            <person name="Huys G."/>
            <person name="Walker B."/>
            <person name="Young S.K."/>
            <person name="Zeng Q."/>
            <person name="Gargeya S."/>
            <person name="Fitzgerald M."/>
            <person name="Haas B."/>
            <person name="Abouelleil A."/>
            <person name="Alvarado L."/>
            <person name="Arachchi H.M."/>
            <person name="Berlin A."/>
            <person name="Chapman S.B."/>
            <person name="Goldberg J."/>
            <person name="Griggs A."/>
            <person name="Gujja S."/>
            <person name="Hansen M."/>
            <person name="Howarth C."/>
            <person name="Imamovic A."/>
            <person name="Larimer J."/>
            <person name="McCowen C."/>
            <person name="Montmayeur A."/>
            <person name="Murphy C."/>
            <person name="Neiman D."/>
            <person name="Pearson M."/>
            <person name="Priest M."/>
            <person name="Roberts A."/>
            <person name="Saif S."/>
            <person name="Shea T."/>
            <person name="Sisk P."/>
            <person name="Sykes S."/>
            <person name="Wortman J."/>
            <person name="Nusbaum C."/>
            <person name="Birren B."/>
        </authorList>
    </citation>
    <scope>NUCLEOTIDE SEQUENCE [LARGE SCALE GENOMIC DNA]</scope>
    <source>
        <strain evidence="1 2">ATCC 49720</strain>
    </source>
</reference>
<comment type="caution">
    <text evidence="1">The sequence shown here is derived from an EMBL/GenBank/DDBJ whole genome shotgun (WGS) entry which is preliminary data.</text>
</comment>
<dbReference type="HOGENOM" id="CLU_2696274_0_0_5"/>
<organism evidence="1 2">
    <name type="scientific">Afipia clevelandensis ATCC 49720</name>
    <dbReference type="NCBI Taxonomy" id="883079"/>
    <lineage>
        <taxon>Bacteria</taxon>
        <taxon>Pseudomonadati</taxon>
        <taxon>Pseudomonadota</taxon>
        <taxon>Alphaproteobacteria</taxon>
        <taxon>Hyphomicrobiales</taxon>
        <taxon>Nitrobacteraceae</taxon>
        <taxon>Afipia</taxon>
    </lineage>
</organism>
<keyword evidence="2" id="KW-1185">Reference proteome</keyword>
<evidence type="ECO:0000313" key="1">
    <source>
        <dbReference type="EMBL" id="EKS31789.1"/>
    </source>
</evidence>
<sequence length="73" mass="8307">MCWLDLFQGSQPVWILESILPAVEKSPQNAGFFNVEKSLGCPFSNFRGENSQKSLGIYWKIPVFQTLAPETRE</sequence>
<gene>
    <name evidence="1" type="ORF">HMPREF9696_04010</name>
</gene>
<proteinExistence type="predicted"/>
<protein>
    <submittedName>
        <fullName evidence="1">Uncharacterized protein</fullName>
    </submittedName>
</protein>
<name>K8NTK1_9BRAD</name>
<accession>K8NTK1</accession>